<dbReference type="GO" id="GO:0005737">
    <property type="term" value="C:cytoplasm"/>
    <property type="evidence" value="ECO:0007669"/>
    <property type="project" value="TreeGrafter"/>
</dbReference>
<accession>A0AAW0U798</accession>
<evidence type="ECO:0000313" key="3">
    <source>
        <dbReference type="Proteomes" id="UP001487740"/>
    </source>
</evidence>
<proteinExistence type="predicted"/>
<dbReference type="AlphaFoldDB" id="A0AAW0U798"/>
<dbReference type="InterPro" id="IPR008477">
    <property type="entry name" value="TNFAIP8-like"/>
</dbReference>
<dbReference type="PANTHER" id="PTHR12757">
    <property type="entry name" value="TUMOR NECROSIS FACTOR INDUCED PROTEIN"/>
    <property type="match status" value="1"/>
</dbReference>
<evidence type="ECO:0000256" key="1">
    <source>
        <dbReference type="SAM" id="MobiDB-lite"/>
    </source>
</evidence>
<dbReference type="Proteomes" id="UP001487740">
    <property type="component" value="Unassembled WGS sequence"/>
</dbReference>
<dbReference type="EMBL" id="JARAKH010000016">
    <property type="protein sequence ID" value="KAK8395967.1"/>
    <property type="molecule type" value="Genomic_DNA"/>
</dbReference>
<dbReference type="PANTHER" id="PTHR12757:SF1">
    <property type="entry name" value="PROTEIN SALIVARY GLANDS MARRED"/>
    <property type="match status" value="1"/>
</dbReference>
<comment type="caution">
    <text evidence="2">The sequence shown here is derived from an EMBL/GenBank/DDBJ whole genome shotgun (WGS) entry which is preliminary data.</text>
</comment>
<dbReference type="FunFam" id="1.20.1440.160:FF:000001">
    <property type="entry name" value="Tumor necrosis factor alpha-induced protein 8-like 1"/>
    <property type="match status" value="1"/>
</dbReference>
<feature type="compositionally biased region" description="Pro residues" evidence="1">
    <location>
        <begin position="43"/>
        <end position="52"/>
    </location>
</feature>
<evidence type="ECO:0000313" key="2">
    <source>
        <dbReference type="EMBL" id="KAK8395967.1"/>
    </source>
</evidence>
<reference evidence="2 3" key="1">
    <citation type="submission" date="2023-03" db="EMBL/GenBank/DDBJ databases">
        <title>High-quality genome of Scylla paramamosain provides insights in environmental adaptation.</title>
        <authorList>
            <person name="Zhang L."/>
        </authorList>
    </citation>
    <scope>NUCLEOTIDE SEQUENCE [LARGE SCALE GENOMIC DNA]</scope>
    <source>
        <strain evidence="2">LZ_2023a</strain>
        <tissue evidence="2">Muscle</tissue>
    </source>
</reference>
<organism evidence="2 3">
    <name type="scientific">Scylla paramamosain</name>
    <name type="common">Mud crab</name>
    <dbReference type="NCBI Taxonomy" id="85552"/>
    <lineage>
        <taxon>Eukaryota</taxon>
        <taxon>Metazoa</taxon>
        <taxon>Ecdysozoa</taxon>
        <taxon>Arthropoda</taxon>
        <taxon>Crustacea</taxon>
        <taxon>Multicrustacea</taxon>
        <taxon>Malacostraca</taxon>
        <taxon>Eumalacostraca</taxon>
        <taxon>Eucarida</taxon>
        <taxon>Decapoda</taxon>
        <taxon>Pleocyemata</taxon>
        <taxon>Brachyura</taxon>
        <taxon>Eubrachyura</taxon>
        <taxon>Portunoidea</taxon>
        <taxon>Portunidae</taxon>
        <taxon>Portuninae</taxon>
        <taxon>Scylla</taxon>
    </lineage>
</organism>
<dbReference type="GO" id="GO:0042981">
    <property type="term" value="P:regulation of apoptotic process"/>
    <property type="evidence" value="ECO:0007669"/>
    <property type="project" value="InterPro"/>
</dbReference>
<dbReference type="InterPro" id="IPR038355">
    <property type="entry name" value="TNFAIP8_sf"/>
</dbReference>
<keyword evidence="3" id="KW-1185">Reference proteome</keyword>
<gene>
    <name evidence="2" type="ORF">O3P69_005214</name>
</gene>
<evidence type="ECO:0008006" key="4">
    <source>
        <dbReference type="Google" id="ProtNLM"/>
    </source>
</evidence>
<dbReference type="Pfam" id="PF05527">
    <property type="entry name" value="TNFAIP8"/>
    <property type="match status" value="1"/>
</dbReference>
<protein>
    <recommendedName>
        <fullName evidence="4">Tumor necrosis factor alpha-induced protein 8-like protein</fullName>
    </recommendedName>
</protein>
<name>A0AAW0U798_SCYPA</name>
<dbReference type="Gene3D" id="1.20.1440.160">
    <property type="entry name" value="Tumor necrosis factor alpha-induced protein 8-like"/>
    <property type="match status" value="1"/>
</dbReference>
<feature type="region of interest" description="Disordered" evidence="1">
    <location>
        <begin position="1"/>
        <end position="52"/>
    </location>
</feature>
<sequence length="267" mass="30043">MNESRQAGEDMQAGRRSGVQAGKQAEAGRRRGKATDGALLLTPLPPPPPLPPPQPRLAVDKRVLYASTFSLRQPLHTPRRMGDSFKARDISLKAQKKLLSKMSNKTMAKNFIDGNLASVLDNLYSLFKGYTGNKKEAEKVVKNIIKIVVKINILYRNDEFSAEDLKVANQLRNKFNTIVKTVISFFEVAFTFDKVFLTKNINDCRDLLKQLVGNHLTDKSLGRIDHVLDAFTDPAFMEEMFRPESPHRPILQKIIDDMSKAFDEGGI</sequence>